<evidence type="ECO:0000313" key="12">
    <source>
        <dbReference type="Proteomes" id="UP000187013"/>
    </source>
</evidence>
<feature type="region of interest" description="Disordered" evidence="9">
    <location>
        <begin position="377"/>
        <end position="405"/>
    </location>
</feature>
<dbReference type="GO" id="GO:0003676">
    <property type="term" value="F:nucleic acid binding"/>
    <property type="evidence" value="ECO:0007669"/>
    <property type="project" value="InterPro"/>
</dbReference>
<dbReference type="GO" id="GO:0017056">
    <property type="term" value="F:structural constituent of nuclear pore"/>
    <property type="evidence" value="ECO:0007669"/>
    <property type="project" value="TreeGrafter"/>
</dbReference>
<feature type="compositionally biased region" description="Polar residues" evidence="9">
    <location>
        <begin position="90"/>
        <end position="108"/>
    </location>
</feature>
<dbReference type="EMBL" id="BDGX01000032">
    <property type="protein sequence ID" value="GAV51779.1"/>
    <property type="molecule type" value="Genomic_DNA"/>
</dbReference>
<feature type="region of interest" description="Disordered" evidence="9">
    <location>
        <begin position="1"/>
        <end position="108"/>
    </location>
</feature>
<dbReference type="GO" id="GO:0044613">
    <property type="term" value="C:nuclear pore central transport channel"/>
    <property type="evidence" value="ECO:0007669"/>
    <property type="project" value="TreeGrafter"/>
</dbReference>
<dbReference type="InterPro" id="IPR035979">
    <property type="entry name" value="RBD_domain_sf"/>
</dbReference>
<dbReference type="GO" id="GO:0006999">
    <property type="term" value="P:nuclear pore organization"/>
    <property type="evidence" value="ECO:0007669"/>
    <property type="project" value="TreeGrafter"/>
</dbReference>
<keyword evidence="4" id="KW-0653">Protein transport</keyword>
<evidence type="ECO:0000256" key="4">
    <source>
        <dbReference type="ARBA" id="ARBA00022927"/>
    </source>
</evidence>
<dbReference type="Pfam" id="PF05172">
    <property type="entry name" value="RRM_Nup35"/>
    <property type="match status" value="1"/>
</dbReference>
<sequence length="475" mass="51998">MFSTQNPSANGSRFANVSVNFPQQQPQQLQQQNPYQPLNPTTTSQQQPQSLLSVSGSSTNGLQTQREPEWFNNPKKRAIPQSIVKRTTKRSPSADSSQADNDSGSSTVRSGFNSIAFGTKRNAGGFQSSQIAKPTANVEKNTGILIDSNEAPPSISLYDWQREDDFGTTLPQLNSNSLLPNDTQITSQSPSSSFKKGTSAGSEFNAFDKGSVTKTNAQNRPESGGTDVGENLGQSHNESAVIVFGYPESISNLIITHFSKFGYILEDFEVLRSSSGINTATLRLHGSKPGRKYPIFTGDGWVKLTYDSPSSALRALEENGRVYGGSLIGCVPYNKRAVEQLASCKIEKEDDIGNLNFSVAPSTFTDTNPDVFENGEDVSSVTSPQQFVSGKQDRKGLSPTTNTANNLLDHSKVAHPTRRLDIKDGKSLFVHNGAADNHYFLRSLEKKMRQQEESNQKQSSVLHKVNNWLFGWNEL</sequence>
<proteinExistence type="predicted"/>
<dbReference type="InterPro" id="IPR012677">
    <property type="entry name" value="Nucleotide-bd_a/b_plait_sf"/>
</dbReference>
<feature type="region of interest" description="Disordered" evidence="9">
    <location>
        <begin position="174"/>
        <end position="232"/>
    </location>
</feature>
<dbReference type="InterPro" id="IPR007846">
    <property type="entry name" value="RRM_NUP35_dom"/>
</dbReference>
<dbReference type="Proteomes" id="UP000187013">
    <property type="component" value="Unassembled WGS sequence"/>
</dbReference>
<dbReference type="PANTHER" id="PTHR21527:SF6">
    <property type="entry name" value="NUCLEOPORIN NUP35"/>
    <property type="match status" value="1"/>
</dbReference>
<dbReference type="PANTHER" id="PTHR21527">
    <property type="entry name" value="NUCLEOPORIN NUP35"/>
    <property type="match status" value="1"/>
</dbReference>
<protein>
    <recommendedName>
        <fullName evidence="10">RRM Nup35-type domain-containing protein</fullName>
    </recommendedName>
</protein>
<evidence type="ECO:0000256" key="6">
    <source>
        <dbReference type="ARBA" id="ARBA00023132"/>
    </source>
</evidence>
<dbReference type="GO" id="GO:0006607">
    <property type="term" value="P:NLS-bearing protein import into nucleus"/>
    <property type="evidence" value="ECO:0007669"/>
    <property type="project" value="TreeGrafter"/>
</dbReference>
<dbReference type="CDD" id="cd12721">
    <property type="entry name" value="RRM_Nup53p_fungi"/>
    <property type="match status" value="1"/>
</dbReference>
<evidence type="ECO:0000256" key="2">
    <source>
        <dbReference type="ARBA" id="ARBA00022448"/>
    </source>
</evidence>
<keyword evidence="2 8" id="KW-0813">Transport</keyword>
<organism evidence="11 12">
    <name type="scientific">Zygosaccharomyces rouxii</name>
    <dbReference type="NCBI Taxonomy" id="4956"/>
    <lineage>
        <taxon>Eukaryota</taxon>
        <taxon>Fungi</taxon>
        <taxon>Dikarya</taxon>
        <taxon>Ascomycota</taxon>
        <taxon>Saccharomycotina</taxon>
        <taxon>Saccharomycetes</taxon>
        <taxon>Saccharomycetales</taxon>
        <taxon>Saccharomycetaceae</taxon>
        <taxon>Zygosaccharomyces</taxon>
    </lineage>
</organism>
<feature type="compositionally biased region" description="Polar residues" evidence="9">
    <location>
        <begin position="182"/>
        <end position="202"/>
    </location>
</feature>
<evidence type="ECO:0000256" key="9">
    <source>
        <dbReference type="SAM" id="MobiDB-lite"/>
    </source>
</evidence>
<dbReference type="GO" id="GO:0005543">
    <property type="term" value="F:phospholipid binding"/>
    <property type="evidence" value="ECO:0007669"/>
    <property type="project" value="TreeGrafter"/>
</dbReference>
<keyword evidence="3 8" id="KW-0509">mRNA transport</keyword>
<evidence type="ECO:0000256" key="7">
    <source>
        <dbReference type="ARBA" id="ARBA00023242"/>
    </source>
</evidence>
<evidence type="ECO:0000256" key="1">
    <source>
        <dbReference type="ARBA" id="ARBA00004567"/>
    </source>
</evidence>
<keyword evidence="5" id="KW-0811">Translocation</keyword>
<keyword evidence="6 8" id="KW-0906">Nuclear pore complex</keyword>
<dbReference type="AlphaFoldDB" id="A0A1Q3A7S4"/>
<dbReference type="GO" id="GO:0044615">
    <property type="term" value="C:nuclear pore nuclear basket"/>
    <property type="evidence" value="ECO:0007669"/>
    <property type="project" value="TreeGrafter"/>
</dbReference>
<dbReference type="GO" id="GO:0051028">
    <property type="term" value="P:mRNA transport"/>
    <property type="evidence" value="ECO:0007669"/>
    <property type="project" value="UniProtKB-UniRule"/>
</dbReference>
<dbReference type="Gene3D" id="3.30.70.330">
    <property type="match status" value="1"/>
</dbReference>
<evidence type="ECO:0000256" key="5">
    <source>
        <dbReference type="ARBA" id="ARBA00023010"/>
    </source>
</evidence>
<gene>
    <name evidence="11" type="ORF">ZYGR_0AF02500</name>
</gene>
<comment type="caution">
    <text evidence="11">The sequence shown here is derived from an EMBL/GenBank/DDBJ whole genome shotgun (WGS) entry which is preliminary data.</text>
</comment>
<accession>A0A1Q3A7S4</accession>
<feature type="compositionally biased region" description="Polar residues" evidence="9">
    <location>
        <begin position="1"/>
        <end position="21"/>
    </location>
</feature>
<comment type="subcellular location">
    <subcellularLocation>
        <location evidence="1">Nucleus</location>
        <location evidence="1">Nuclear pore complex</location>
    </subcellularLocation>
</comment>
<feature type="compositionally biased region" description="Polar residues" evidence="9">
    <location>
        <begin position="377"/>
        <end position="389"/>
    </location>
</feature>
<feature type="compositionally biased region" description="Polar residues" evidence="9">
    <location>
        <begin position="212"/>
        <end position="221"/>
    </location>
</feature>
<dbReference type="PROSITE" id="PS51472">
    <property type="entry name" value="RRM_NUP35"/>
    <property type="match status" value="1"/>
</dbReference>
<evidence type="ECO:0000256" key="3">
    <source>
        <dbReference type="ARBA" id="ARBA00022816"/>
    </source>
</evidence>
<keyword evidence="7 8" id="KW-0539">Nucleus</keyword>
<reference evidence="11 12" key="1">
    <citation type="submission" date="2016-08" db="EMBL/GenBank/DDBJ databases">
        <title>Draft genome sequence of allopolyploid Zygosaccharomyces rouxii.</title>
        <authorList>
            <person name="Watanabe J."/>
            <person name="Uehara K."/>
            <person name="Mogi Y."/>
            <person name="Tsukioka Y."/>
        </authorList>
    </citation>
    <scope>NUCLEOTIDE SEQUENCE [LARGE SCALE GENOMIC DNA]</scope>
    <source>
        <strain evidence="11 12">NBRC 110957</strain>
    </source>
</reference>
<evidence type="ECO:0000256" key="8">
    <source>
        <dbReference type="PROSITE-ProRule" id="PRU00804"/>
    </source>
</evidence>
<evidence type="ECO:0000259" key="10">
    <source>
        <dbReference type="PROSITE" id="PS51472"/>
    </source>
</evidence>
<name>A0A1Q3A7S4_ZYGRO</name>
<feature type="domain" description="RRM Nup35-type" evidence="10">
    <location>
        <begin position="235"/>
        <end position="340"/>
    </location>
</feature>
<dbReference type="SUPFAM" id="SSF54928">
    <property type="entry name" value="RNA-binding domain, RBD"/>
    <property type="match status" value="1"/>
</dbReference>
<feature type="compositionally biased region" description="Low complexity" evidence="9">
    <location>
        <begin position="22"/>
        <end position="62"/>
    </location>
</feature>
<evidence type="ECO:0000313" key="11">
    <source>
        <dbReference type="EMBL" id="GAV51779.1"/>
    </source>
</evidence>
<dbReference type="OrthoDB" id="1733656at2759"/>